<proteinExistence type="inferred from homology"/>
<keyword evidence="6 8" id="KW-0627">Porphyrin biosynthesis</keyword>
<dbReference type="FunFam" id="3.40.190.10:FF:000005">
    <property type="entry name" value="Porphobilinogen deaminase"/>
    <property type="match status" value="1"/>
</dbReference>
<comment type="catalytic activity">
    <reaction evidence="7 8">
        <text>4 porphobilinogen + H2O = hydroxymethylbilane + 4 NH4(+)</text>
        <dbReference type="Rhea" id="RHEA:13185"/>
        <dbReference type="ChEBI" id="CHEBI:15377"/>
        <dbReference type="ChEBI" id="CHEBI:28938"/>
        <dbReference type="ChEBI" id="CHEBI:57845"/>
        <dbReference type="ChEBI" id="CHEBI:58126"/>
        <dbReference type="EC" id="2.5.1.61"/>
    </reaction>
</comment>
<dbReference type="KEGG" id="saz:Sama_3254"/>
<comment type="miscellaneous">
    <text evidence="8">The porphobilinogen subunits are added to the dipyrromethane group.</text>
</comment>
<dbReference type="Gene3D" id="3.30.160.40">
    <property type="entry name" value="Porphobilinogen deaminase, C-terminal domain"/>
    <property type="match status" value="1"/>
</dbReference>
<dbReference type="SUPFAM" id="SSF54782">
    <property type="entry name" value="Porphobilinogen deaminase (hydroxymethylbilane synthase), C-terminal domain"/>
    <property type="match status" value="1"/>
</dbReference>
<dbReference type="Pfam" id="PF01379">
    <property type="entry name" value="Porphobil_deam"/>
    <property type="match status" value="1"/>
</dbReference>
<dbReference type="PROSITE" id="PS00533">
    <property type="entry name" value="PORPHOBILINOGEN_DEAM"/>
    <property type="match status" value="1"/>
</dbReference>
<accession>A1SAQ0</accession>
<dbReference type="InterPro" id="IPR022417">
    <property type="entry name" value="Porphobilin_deaminase_N"/>
</dbReference>
<dbReference type="SUPFAM" id="SSF53850">
    <property type="entry name" value="Periplasmic binding protein-like II"/>
    <property type="match status" value="1"/>
</dbReference>
<dbReference type="PANTHER" id="PTHR11557:SF0">
    <property type="entry name" value="PORPHOBILINOGEN DEAMINASE"/>
    <property type="match status" value="1"/>
</dbReference>
<dbReference type="CDD" id="cd13646">
    <property type="entry name" value="PBP2_EcHMBS_like"/>
    <property type="match status" value="1"/>
</dbReference>
<dbReference type="Pfam" id="PF03900">
    <property type="entry name" value="Porphobil_deamC"/>
    <property type="match status" value="1"/>
</dbReference>
<comment type="similarity">
    <text evidence="3 8">Belongs to the HMBS family.</text>
</comment>
<evidence type="ECO:0000256" key="8">
    <source>
        <dbReference type="HAMAP-Rule" id="MF_00260"/>
    </source>
</evidence>
<evidence type="ECO:0000256" key="1">
    <source>
        <dbReference type="ARBA" id="ARBA00002869"/>
    </source>
</evidence>
<dbReference type="HOGENOM" id="CLU_019704_0_2_6"/>
<reference evidence="11 12" key="1">
    <citation type="submission" date="2006-12" db="EMBL/GenBank/DDBJ databases">
        <title>Complete sequence of Shewanella amazonensis SB2B.</title>
        <authorList>
            <consortium name="US DOE Joint Genome Institute"/>
            <person name="Copeland A."/>
            <person name="Lucas S."/>
            <person name="Lapidus A."/>
            <person name="Barry K."/>
            <person name="Detter J.C."/>
            <person name="Glavina del Rio T."/>
            <person name="Hammon N."/>
            <person name="Israni S."/>
            <person name="Dalin E."/>
            <person name="Tice H."/>
            <person name="Pitluck S."/>
            <person name="Munk A.C."/>
            <person name="Brettin T."/>
            <person name="Bruce D."/>
            <person name="Han C."/>
            <person name="Tapia R."/>
            <person name="Gilna P."/>
            <person name="Schmutz J."/>
            <person name="Larimer F."/>
            <person name="Land M."/>
            <person name="Hauser L."/>
            <person name="Kyrpides N."/>
            <person name="Mikhailova N."/>
            <person name="Fredrickson J."/>
            <person name="Richardson P."/>
        </authorList>
    </citation>
    <scope>NUCLEOTIDE SEQUENCE [LARGE SCALE GENOMIC DNA]</scope>
    <source>
        <strain evidence="12">ATCC BAA-1098 / SB2B</strain>
    </source>
</reference>
<evidence type="ECO:0000259" key="10">
    <source>
        <dbReference type="Pfam" id="PF03900"/>
    </source>
</evidence>
<dbReference type="FunFam" id="3.30.160.40:FF:000002">
    <property type="entry name" value="Porphobilinogen deaminase"/>
    <property type="match status" value="1"/>
</dbReference>
<evidence type="ECO:0000259" key="9">
    <source>
        <dbReference type="Pfam" id="PF01379"/>
    </source>
</evidence>
<evidence type="ECO:0000256" key="4">
    <source>
        <dbReference type="ARBA" id="ARBA00011245"/>
    </source>
</evidence>
<dbReference type="GO" id="GO:0006782">
    <property type="term" value="P:protoporphyrinogen IX biosynthetic process"/>
    <property type="evidence" value="ECO:0007669"/>
    <property type="project" value="UniProtKB-UniRule"/>
</dbReference>
<evidence type="ECO:0000313" key="11">
    <source>
        <dbReference type="EMBL" id="ABM01457.1"/>
    </source>
</evidence>
<evidence type="ECO:0000256" key="3">
    <source>
        <dbReference type="ARBA" id="ARBA00005638"/>
    </source>
</evidence>
<dbReference type="HAMAP" id="MF_00260">
    <property type="entry name" value="Porphobil_deam"/>
    <property type="match status" value="1"/>
</dbReference>
<dbReference type="EC" id="2.5.1.61" evidence="8"/>
<dbReference type="InterPro" id="IPR036803">
    <property type="entry name" value="Porphobilinogen_deaminase_C_sf"/>
</dbReference>
<comment type="pathway">
    <text evidence="2 8">Porphyrin-containing compound metabolism; protoporphyrin-IX biosynthesis; coproporphyrinogen-III from 5-aminolevulinate: step 2/4.</text>
</comment>
<dbReference type="GO" id="GO:0004418">
    <property type="term" value="F:hydroxymethylbilane synthase activity"/>
    <property type="evidence" value="ECO:0007669"/>
    <property type="project" value="UniProtKB-UniRule"/>
</dbReference>
<feature type="domain" description="Porphobilinogen deaminase C-terminal" evidence="10">
    <location>
        <begin position="242"/>
        <end position="311"/>
    </location>
</feature>
<name>A1SAQ0_SHEAM</name>
<dbReference type="InterPro" id="IPR022418">
    <property type="entry name" value="Porphobilinogen_deaminase_C"/>
</dbReference>
<dbReference type="eggNOG" id="COG0181">
    <property type="taxonomic scope" value="Bacteria"/>
</dbReference>
<comment type="subunit">
    <text evidence="4 8">Monomer.</text>
</comment>
<feature type="modified residue" description="S-(dipyrrolylmethanemethyl)cysteine" evidence="8">
    <location>
        <position position="258"/>
    </location>
</feature>
<evidence type="ECO:0000256" key="6">
    <source>
        <dbReference type="ARBA" id="ARBA00023244"/>
    </source>
</evidence>
<comment type="function">
    <text evidence="1 8">Tetrapolymerization of the monopyrrole PBG into the hydroxymethylbilane pre-uroporphyrinogen in several discrete steps.</text>
</comment>
<organism evidence="11 12">
    <name type="scientific">Shewanella amazonensis (strain ATCC BAA-1098 / SB2B)</name>
    <dbReference type="NCBI Taxonomy" id="326297"/>
    <lineage>
        <taxon>Bacteria</taxon>
        <taxon>Pseudomonadati</taxon>
        <taxon>Pseudomonadota</taxon>
        <taxon>Gammaproteobacteria</taxon>
        <taxon>Alteromonadales</taxon>
        <taxon>Shewanellaceae</taxon>
        <taxon>Shewanella</taxon>
    </lineage>
</organism>
<dbReference type="FunFam" id="3.40.190.10:FF:000004">
    <property type="entry name" value="Porphobilinogen deaminase"/>
    <property type="match status" value="1"/>
</dbReference>
<feature type="domain" description="Porphobilinogen deaminase N-terminal" evidence="9">
    <location>
        <begin position="22"/>
        <end position="229"/>
    </location>
</feature>
<dbReference type="InterPro" id="IPR000860">
    <property type="entry name" value="HemC"/>
</dbReference>
<sequence>MLALAQLTQTIRWKIGMSQNLIRIATRKSPLAMWQAEFVKAELERIHPDLTVELLPMSTKGDVILDTPLAKVGGKGLFVKELEVAMLEGRADIAVHSMKDVPVDFPEGLGLEVICEREDPRDAFVSNTYKSIDELPQGAVVGTSSLRRQCQLRARRPDLIIKDLRGNVGTRLAKLDSGEYDAIILAAAGLIRLKLAERIAGFISTEESLPANGQGAVGIECRTNDERVKALLAPLEHKETRLRVLAERAMNTRLEGGCQVPIGAFAEIEADTLTLRGLVGNPDGSEVITGSVTGSTADAIALGHQLADDLLSRGAKTILDAVYARN</sequence>
<dbReference type="UniPathway" id="UPA00251">
    <property type="reaction ID" value="UER00319"/>
</dbReference>
<dbReference type="AlphaFoldDB" id="A1SAQ0"/>
<dbReference type="GO" id="GO:0005737">
    <property type="term" value="C:cytoplasm"/>
    <property type="evidence" value="ECO:0007669"/>
    <property type="project" value="UniProtKB-UniRule"/>
</dbReference>
<keyword evidence="5 8" id="KW-0808">Transferase</keyword>
<evidence type="ECO:0000256" key="7">
    <source>
        <dbReference type="ARBA" id="ARBA00048169"/>
    </source>
</evidence>
<gene>
    <name evidence="8" type="primary">hemC</name>
    <name evidence="11" type="ordered locus">Sama_3254</name>
</gene>
<evidence type="ECO:0000313" key="12">
    <source>
        <dbReference type="Proteomes" id="UP000009175"/>
    </source>
</evidence>
<dbReference type="STRING" id="326297.Sama_3254"/>
<evidence type="ECO:0000256" key="5">
    <source>
        <dbReference type="ARBA" id="ARBA00022679"/>
    </source>
</evidence>
<dbReference type="PIRSF" id="PIRSF001438">
    <property type="entry name" value="4pyrrol_synth_OHMeBilane_synth"/>
    <property type="match status" value="1"/>
</dbReference>
<dbReference type="PRINTS" id="PR00151">
    <property type="entry name" value="PORPHBDMNASE"/>
</dbReference>
<keyword evidence="12" id="KW-1185">Reference proteome</keyword>
<evidence type="ECO:0000256" key="2">
    <source>
        <dbReference type="ARBA" id="ARBA00004735"/>
    </source>
</evidence>
<dbReference type="NCBIfam" id="TIGR00212">
    <property type="entry name" value="hemC"/>
    <property type="match status" value="1"/>
</dbReference>
<comment type="cofactor">
    <cofactor evidence="8">
        <name>dipyrromethane</name>
        <dbReference type="ChEBI" id="CHEBI:60342"/>
    </cofactor>
    <text evidence="8">Binds 1 dipyrromethane group covalently.</text>
</comment>
<dbReference type="PANTHER" id="PTHR11557">
    <property type="entry name" value="PORPHOBILINOGEN DEAMINASE"/>
    <property type="match status" value="1"/>
</dbReference>
<protein>
    <recommendedName>
        <fullName evidence="8">Porphobilinogen deaminase</fullName>
        <shortName evidence="8">PBG</shortName>
        <ecNumber evidence="8">2.5.1.61</ecNumber>
    </recommendedName>
    <alternativeName>
        <fullName evidence="8">Hydroxymethylbilane synthase</fullName>
        <shortName evidence="8">HMBS</shortName>
    </alternativeName>
    <alternativeName>
        <fullName evidence="8">Pre-uroporphyrinogen synthase</fullName>
    </alternativeName>
</protein>
<dbReference type="Gene3D" id="3.40.190.10">
    <property type="entry name" value="Periplasmic binding protein-like II"/>
    <property type="match status" value="2"/>
</dbReference>
<dbReference type="InterPro" id="IPR022419">
    <property type="entry name" value="Porphobilin_deaminase_cofac_BS"/>
</dbReference>
<dbReference type="EMBL" id="CP000507">
    <property type="protein sequence ID" value="ABM01457.1"/>
    <property type="molecule type" value="Genomic_DNA"/>
</dbReference>
<dbReference type="Proteomes" id="UP000009175">
    <property type="component" value="Chromosome"/>
</dbReference>